<keyword evidence="2" id="KW-1185">Reference proteome</keyword>
<proteinExistence type="predicted"/>
<dbReference type="EMBL" id="JACHMI010000001">
    <property type="protein sequence ID" value="MBB6546928.1"/>
    <property type="molecule type" value="Genomic_DNA"/>
</dbReference>
<sequence>MIVGLYTDPPTDAVEVCTDEPGPILPRSFAPGPTWSPDGRRIKAPLYYARGPDKAWVYGALRIADGTALMMAARPATAPWRWYWKTSGRSLLDMSRRWSGYGSEPT</sequence>
<dbReference type="RefSeq" id="WP_185101660.1">
    <property type="nucleotide sequence ID" value="NZ_BAAAXY010000070.1"/>
</dbReference>
<name>A0A7X0TX13_9ACTN</name>
<reference evidence="1 2" key="1">
    <citation type="submission" date="2020-08" db="EMBL/GenBank/DDBJ databases">
        <title>Sequencing the genomes of 1000 actinobacteria strains.</title>
        <authorList>
            <person name="Klenk H.-P."/>
        </authorList>
    </citation>
    <scope>NUCLEOTIDE SEQUENCE [LARGE SCALE GENOMIC DNA]</scope>
    <source>
        <strain evidence="1 2">DSM 43768</strain>
    </source>
</reference>
<comment type="caution">
    <text evidence="1">The sequence shown here is derived from an EMBL/GenBank/DDBJ whole genome shotgun (WGS) entry which is preliminary data.</text>
</comment>
<gene>
    <name evidence="1" type="ORF">HD593_001723</name>
</gene>
<organism evidence="1 2">
    <name type="scientific">Nonomuraea rubra</name>
    <dbReference type="NCBI Taxonomy" id="46180"/>
    <lineage>
        <taxon>Bacteria</taxon>
        <taxon>Bacillati</taxon>
        <taxon>Actinomycetota</taxon>
        <taxon>Actinomycetes</taxon>
        <taxon>Streptosporangiales</taxon>
        <taxon>Streptosporangiaceae</taxon>
        <taxon>Nonomuraea</taxon>
    </lineage>
</organism>
<accession>A0A7X0TX13</accession>
<dbReference type="Proteomes" id="UP000565579">
    <property type="component" value="Unassembled WGS sequence"/>
</dbReference>
<evidence type="ECO:0000313" key="1">
    <source>
        <dbReference type="EMBL" id="MBB6546928.1"/>
    </source>
</evidence>
<protein>
    <submittedName>
        <fullName evidence="1">Uncharacterized protein</fullName>
    </submittedName>
</protein>
<dbReference type="AlphaFoldDB" id="A0A7X0TX13"/>
<evidence type="ECO:0000313" key="2">
    <source>
        <dbReference type="Proteomes" id="UP000565579"/>
    </source>
</evidence>